<gene>
    <name evidence="2" type="ORF">HCJ96_15775</name>
</gene>
<organism evidence="2 3">
    <name type="scientific">Alteromonas ponticola</name>
    <dbReference type="NCBI Taxonomy" id="2720613"/>
    <lineage>
        <taxon>Bacteria</taxon>
        <taxon>Pseudomonadati</taxon>
        <taxon>Pseudomonadota</taxon>
        <taxon>Gammaproteobacteria</taxon>
        <taxon>Alteromonadales</taxon>
        <taxon>Alteromonadaceae</taxon>
        <taxon>Alteromonas/Salinimonas group</taxon>
        <taxon>Alteromonas</taxon>
    </lineage>
</organism>
<dbReference type="Proteomes" id="UP000709336">
    <property type="component" value="Unassembled WGS sequence"/>
</dbReference>
<dbReference type="PIRSF" id="PIRSF028431">
    <property type="entry name" value="UCP028431"/>
    <property type="match status" value="1"/>
</dbReference>
<reference evidence="2 3" key="1">
    <citation type="submission" date="2020-03" db="EMBL/GenBank/DDBJ databases">
        <title>Alteromonas ponticola sp. nov., isolated from seawater.</title>
        <authorList>
            <person name="Yoon J.-H."/>
            <person name="Kim Y.-O."/>
        </authorList>
    </citation>
    <scope>NUCLEOTIDE SEQUENCE [LARGE SCALE GENOMIC DNA]</scope>
    <source>
        <strain evidence="2 3">MYP5</strain>
    </source>
</reference>
<accession>A0ABX1R4W9</accession>
<sequence length="503" mass="58005">MTAEGYDSHVELDWSDIYQQGAEYELRVSTGGDDWAVRTTTKESKVIDFVNDLGTALSLKYKLFDVSNGKEKEVAEARAKTRVFNDDELLDMVQQYTFRYFWDFADEKSGWARERSPNMKDGDIITSGGTGFGIASVITGAERGWITREQAVNRMLKLTKSLREFERFHGMWGHWYQADTQEIFHFSKYDDGGDTVESAFMAQGLLTARQYFDGDSAEEQQLRKEITELWEAMEWDWYTKGEDVIYWHWSKNHGWKMDHPIKGYNEALIVYVLAASSPTHGTSDKPYHQGWAGWNVPTFRNYEDYYGMSLPLGNKEHKGGPLFFAHYSFMGLDPRGLQDRYANYWQQNVRHTLINRAYCLDNPYGWEGYGEDFWGLTAGDKVPEGYTAHAPGFQRDHGTITPTAALSSMPYTPEESMKVLKNLYRNHGRELFGEMGFYDGINLSVSDDPSEQVRKTYLAIDQGPIVGMIENHRSGLLWRYFMRDPDVRRGLNKLGFTVNNEQP</sequence>
<dbReference type="EMBL" id="JAATNW010000010">
    <property type="protein sequence ID" value="NMH61489.1"/>
    <property type="molecule type" value="Genomic_DNA"/>
</dbReference>
<keyword evidence="3" id="KW-1185">Reference proteome</keyword>
<proteinExistence type="predicted"/>
<evidence type="ECO:0000259" key="1">
    <source>
        <dbReference type="Pfam" id="PF10091"/>
    </source>
</evidence>
<dbReference type="Pfam" id="PF10091">
    <property type="entry name" value="Glycoamylase"/>
    <property type="match status" value="1"/>
</dbReference>
<dbReference type="InterPro" id="IPR016883">
    <property type="entry name" value="UCP028431"/>
</dbReference>
<comment type="caution">
    <text evidence="2">The sequence shown here is derived from an EMBL/GenBank/DDBJ whole genome shotgun (WGS) entry which is preliminary data.</text>
</comment>
<protein>
    <submittedName>
        <fullName evidence="2">Beta-glucosidase</fullName>
    </submittedName>
</protein>
<evidence type="ECO:0000313" key="3">
    <source>
        <dbReference type="Proteomes" id="UP000709336"/>
    </source>
</evidence>
<feature type="domain" description="Glycoamylase-like" evidence="1">
    <location>
        <begin position="259"/>
        <end position="484"/>
    </location>
</feature>
<name>A0ABX1R4W9_9ALTE</name>
<dbReference type="InterPro" id="IPR019282">
    <property type="entry name" value="Glycoamylase-like_cons_dom"/>
</dbReference>
<evidence type="ECO:0000313" key="2">
    <source>
        <dbReference type="EMBL" id="NMH61489.1"/>
    </source>
</evidence>
<dbReference type="Gene3D" id="1.50.10.140">
    <property type="match status" value="1"/>
</dbReference>